<dbReference type="EMBL" id="DRQG01000096">
    <property type="protein sequence ID" value="HGY56080.1"/>
    <property type="molecule type" value="Genomic_DNA"/>
</dbReference>
<reference evidence="2" key="1">
    <citation type="journal article" date="2020" name="mSystems">
        <title>Genome- and Community-Level Interaction Insights into Carbon Utilization and Element Cycling Functions of Hydrothermarchaeota in Hydrothermal Sediment.</title>
        <authorList>
            <person name="Zhou Z."/>
            <person name="Liu Y."/>
            <person name="Xu W."/>
            <person name="Pan J."/>
            <person name="Luo Z.H."/>
            <person name="Li M."/>
        </authorList>
    </citation>
    <scope>NUCLEOTIDE SEQUENCE [LARGE SCALE GENOMIC DNA]</scope>
    <source>
        <strain evidence="2">HyVt-577</strain>
    </source>
</reference>
<feature type="transmembrane region" description="Helical" evidence="1">
    <location>
        <begin position="95"/>
        <end position="115"/>
    </location>
</feature>
<dbReference type="AlphaFoldDB" id="A0A7V4U135"/>
<comment type="caution">
    <text evidence="2">The sequence shown here is derived from an EMBL/GenBank/DDBJ whole genome shotgun (WGS) entry which is preliminary data.</text>
</comment>
<evidence type="ECO:0000313" key="2">
    <source>
        <dbReference type="EMBL" id="HGY56080.1"/>
    </source>
</evidence>
<protein>
    <recommendedName>
        <fullName evidence="3">DUF4345 domain-containing protein</fullName>
    </recommendedName>
</protein>
<keyword evidence="1" id="KW-0812">Transmembrane</keyword>
<gene>
    <name evidence="2" type="ORF">ENK44_10275</name>
</gene>
<name>A0A7V4U135_CALAY</name>
<keyword evidence="1" id="KW-0472">Membrane</keyword>
<evidence type="ECO:0000256" key="1">
    <source>
        <dbReference type="SAM" id="Phobius"/>
    </source>
</evidence>
<feature type="transmembrane region" description="Helical" evidence="1">
    <location>
        <begin position="68"/>
        <end position="89"/>
    </location>
</feature>
<accession>A0A7V4U135</accession>
<sequence length="122" mass="12934">MKKIVLISIAFVAAILGILSVIAGTRVLTGAFVPGYTVLKPLVIYNVVVGAMSIAAGFLIWKKHKTAVLLSGLITILHILVLISLLTVFNDLAARQSVMAMTFRAVVWVGIFAVVKTNEGAA</sequence>
<organism evidence="2">
    <name type="scientific">Caldithrix abyssi</name>
    <dbReference type="NCBI Taxonomy" id="187145"/>
    <lineage>
        <taxon>Bacteria</taxon>
        <taxon>Pseudomonadati</taxon>
        <taxon>Calditrichota</taxon>
        <taxon>Calditrichia</taxon>
        <taxon>Calditrichales</taxon>
        <taxon>Calditrichaceae</taxon>
        <taxon>Caldithrix</taxon>
    </lineage>
</organism>
<feature type="transmembrane region" description="Helical" evidence="1">
    <location>
        <begin position="42"/>
        <end position="61"/>
    </location>
</feature>
<dbReference type="Proteomes" id="UP000885779">
    <property type="component" value="Unassembled WGS sequence"/>
</dbReference>
<proteinExistence type="predicted"/>
<evidence type="ECO:0008006" key="3">
    <source>
        <dbReference type="Google" id="ProtNLM"/>
    </source>
</evidence>
<keyword evidence="1" id="KW-1133">Transmembrane helix</keyword>